<evidence type="ECO:0000313" key="1">
    <source>
        <dbReference type="EMBL" id="GJD58252.1"/>
    </source>
</evidence>
<dbReference type="RefSeq" id="WP_144766556.1">
    <property type="nucleotide sequence ID" value="NZ_BPQI01000138.1"/>
</dbReference>
<sequence length="90" mass="9480">MDAETDDLPPLSDEGAVMLASAVTMVERVMEALGGMGTDDDGALARTLTLAALGGFIGSGGFDMDDDDQAMTKLMCTEVIYQLEARQHAH</sequence>
<evidence type="ECO:0000313" key="4">
    <source>
        <dbReference type="Proteomes" id="UP001055303"/>
    </source>
</evidence>
<dbReference type="AlphaFoldDB" id="A0A564G141"/>
<name>A0A564G141_9HYPH</name>
<evidence type="ECO:0000313" key="2">
    <source>
        <dbReference type="EMBL" id="VUF14179.1"/>
    </source>
</evidence>
<dbReference type="EMBL" id="BPQI01000138">
    <property type="protein sequence ID" value="GJD58252.1"/>
    <property type="molecule type" value="Genomic_DNA"/>
</dbReference>
<keyword evidence="4" id="KW-1185">Reference proteome</keyword>
<reference evidence="1" key="2">
    <citation type="journal article" date="2021" name="Front. Microbiol.">
        <title>Comprehensive Comparative Genomics and Phenotyping of Methylobacterium Species.</title>
        <authorList>
            <person name="Alessa O."/>
            <person name="Ogura Y."/>
            <person name="Fujitani Y."/>
            <person name="Takami H."/>
            <person name="Hayashi T."/>
            <person name="Sahin N."/>
            <person name="Tani A."/>
        </authorList>
    </citation>
    <scope>NUCLEOTIDE SEQUENCE</scope>
    <source>
        <strain evidence="1">DSM 22415</strain>
    </source>
</reference>
<organism evidence="2 3">
    <name type="scientific">Methylobacterium dankookense</name>
    <dbReference type="NCBI Taxonomy" id="560405"/>
    <lineage>
        <taxon>Bacteria</taxon>
        <taxon>Pseudomonadati</taxon>
        <taxon>Pseudomonadota</taxon>
        <taxon>Alphaproteobacteria</taxon>
        <taxon>Hyphomicrobiales</taxon>
        <taxon>Methylobacteriaceae</taxon>
        <taxon>Methylobacterium</taxon>
    </lineage>
</organism>
<proteinExistence type="predicted"/>
<reference evidence="2 3" key="1">
    <citation type="submission" date="2019-06" db="EMBL/GenBank/DDBJ databases">
        <authorList>
            <person name="Rodrigo-Torres L."/>
            <person name="Arahal R. D."/>
            <person name="Lucena T."/>
        </authorList>
    </citation>
    <scope>NUCLEOTIDE SEQUENCE [LARGE SCALE GENOMIC DNA]</scope>
    <source>
        <strain evidence="2 3">SW08-7</strain>
    </source>
</reference>
<dbReference type="EMBL" id="CABFVH010000029">
    <property type="protein sequence ID" value="VUF14179.1"/>
    <property type="molecule type" value="Genomic_DNA"/>
</dbReference>
<dbReference type="Proteomes" id="UP001055303">
    <property type="component" value="Unassembled WGS sequence"/>
</dbReference>
<protein>
    <submittedName>
        <fullName evidence="2">Uncharacterized protein</fullName>
    </submittedName>
</protein>
<reference evidence="1" key="3">
    <citation type="submission" date="2021-08" db="EMBL/GenBank/DDBJ databases">
        <authorList>
            <person name="Tani A."/>
            <person name="Ola A."/>
            <person name="Ogura Y."/>
            <person name="Katsura K."/>
            <person name="Hayashi T."/>
        </authorList>
    </citation>
    <scope>NUCLEOTIDE SEQUENCE</scope>
    <source>
        <strain evidence="1">DSM 22415</strain>
    </source>
</reference>
<gene>
    <name evidence="1" type="ORF">IFDJLNFL_4169</name>
    <name evidence="2" type="ORF">MTDSW087_03895</name>
</gene>
<accession>A0A564G141</accession>
<dbReference type="Proteomes" id="UP000401717">
    <property type="component" value="Unassembled WGS sequence"/>
</dbReference>
<evidence type="ECO:0000313" key="3">
    <source>
        <dbReference type="Proteomes" id="UP000401717"/>
    </source>
</evidence>